<reference evidence="2 3" key="1">
    <citation type="submission" date="2018-09" db="EMBL/GenBank/DDBJ databases">
        <title>Characterization of the phylogenetic diversity of five novel species belonging to the genus Bifidobacterium.</title>
        <authorList>
            <person name="Lugli G.A."/>
            <person name="Duranti S."/>
            <person name="Milani C."/>
        </authorList>
    </citation>
    <scope>NUCLEOTIDE SEQUENCE [LARGE SCALE GENOMIC DNA]</scope>
    <source>
        <strain evidence="2 3">2033B</strain>
    </source>
</reference>
<feature type="domain" description="PPC" evidence="1">
    <location>
        <begin position="4"/>
        <end position="145"/>
    </location>
</feature>
<comment type="caution">
    <text evidence="2">The sequence shown here is derived from an EMBL/GenBank/DDBJ whole genome shotgun (WGS) entry which is preliminary data.</text>
</comment>
<accession>A0A430FUQ1</accession>
<evidence type="ECO:0000313" key="3">
    <source>
        <dbReference type="Proteomes" id="UP000287470"/>
    </source>
</evidence>
<dbReference type="PANTHER" id="PTHR34988">
    <property type="entry name" value="PROTEIN, PUTATIVE-RELATED"/>
    <property type="match status" value="1"/>
</dbReference>
<gene>
    <name evidence="2" type="ORF">D2E24_0787</name>
</gene>
<protein>
    <recommendedName>
        <fullName evidence="1">PPC domain-containing protein</fullName>
    </recommendedName>
</protein>
<dbReference type="PROSITE" id="PS51742">
    <property type="entry name" value="PPC"/>
    <property type="match status" value="1"/>
</dbReference>
<organism evidence="2 3">
    <name type="scientific">Bifidobacterium samirii</name>
    <dbReference type="NCBI Taxonomy" id="2306974"/>
    <lineage>
        <taxon>Bacteria</taxon>
        <taxon>Bacillati</taxon>
        <taxon>Actinomycetota</taxon>
        <taxon>Actinomycetes</taxon>
        <taxon>Bifidobacteriales</taxon>
        <taxon>Bifidobacteriaceae</taxon>
        <taxon>Bifidobacterium</taxon>
    </lineage>
</organism>
<dbReference type="Gene3D" id="3.30.1330.80">
    <property type="entry name" value="Hypothetical protein, similar to alpha- acetolactate decarboxylase, domain 2"/>
    <property type="match status" value="1"/>
</dbReference>
<dbReference type="Proteomes" id="UP000287470">
    <property type="component" value="Unassembled WGS sequence"/>
</dbReference>
<dbReference type="PANTHER" id="PTHR34988:SF1">
    <property type="entry name" value="DNA-BINDING PROTEIN"/>
    <property type="match status" value="1"/>
</dbReference>
<dbReference type="InterPro" id="IPR005175">
    <property type="entry name" value="PPC_dom"/>
</dbReference>
<dbReference type="AlphaFoldDB" id="A0A430FUQ1"/>
<evidence type="ECO:0000313" key="2">
    <source>
        <dbReference type="EMBL" id="RSX57194.1"/>
    </source>
</evidence>
<dbReference type="CDD" id="cd11378">
    <property type="entry name" value="DUF296"/>
    <property type="match status" value="1"/>
</dbReference>
<sequence length="153" mass="16487">MEYSTIDGTHYLRVAKGESVPQAIIELCRREHVGAAQITGIGACSEATISTWIAERADFTDHTVNGTLEMVALTGNITRNAEGEPHLHAHAVFSYLDAAGRPALIAGHVKDITIGYTGEIVIRPAGETIGRKWDDAAGIDVWDLPHSTTVDLR</sequence>
<dbReference type="OrthoDB" id="9798999at2"/>
<dbReference type="EMBL" id="QXGK01000006">
    <property type="protein sequence ID" value="RSX57194.1"/>
    <property type="molecule type" value="Genomic_DNA"/>
</dbReference>
<dbReference type="Pfam" id="PF03479">
    <property type="entry name" value="PCC"/>
    <property type="match status" value="1"/>
</dbReference>
<keyword evidence="3" id="KW-1185">Reference proteome</keyword>
<name>A0A430FUQ1_9BIFI</name>
<dbReference type="SUPFAM" id="SSF117856">
    <property type="entry name" value="AF0104/ALDC/Ptd012-like"/>
    <property type="match status" value="1"/>
</dbReference>
<dbReference type="RefSeq" id="WP_125968056.1">
    <property type="nucleotide sequence ID" value="NZ_QXGK01000006.1"/>
</dbReference>
<proteinExistence type="predicted"/>
<evidence type="ECO:0000259" key="1">
    <source>
        <dbReference type="PROSITE" id="PS51742"/>
    </source>
</evidence>